<evidence type="ECO:0000313" key="8">
    <source>
        <dbReference type="EMBL" id="TCO71015.1"/>
    </source>
</evidence>
<keyword evidence="3" id="KW-0210">Decarboxylase</keyword>
<proteinExistence type="inferred from homology"/>
<dbReference type="CDD" id="cd00615">
    <property type="entry name" value="Orn_deC_like"/>
    <property type="match status" value="1"/>
</dbReference>
<dbReference type="PANTHER" id="PTHR43277">
    <property type="entry name" value="ARGININE DECARBOXYLASE"/>
    <property type="match status" value="1"/>
</dbReference>
<feature type="domain" description="Orn/Lys/Arg decarboxylase C-terminal" evidence="7">
    <location>
        <begin position="398"/>
        <end position="462"/>
    </location>
</feature>
<dbReference type="InterPro" id="IPR015424">
    <property type="entry name" value="PyrdxlP-dep_Trfase"/>
</dbReference>
<accession>A0A4R2KWE4</accession>
<sequence>MNDSIIFKKLTKLSQDHIVSFHVPGHKNGNIYKKYKNHYLNNELLCFDVTEIQGTDNLHAPVGMIKNAQDRAAKFFKVEHTFFLINGTTAGNISALMAVANPNEKIIVQRDCHKSIMNGLILGGLIPVYITPEVSMKNNIPMGLKPESVEEAILKNPDAKAVVLTYPNYYGICSDVEKIANIVHKYEKILIIDEAHGSHFILSEDLPITSIEAGADIVIQSTHKTLSSFTQSSMLHMNGNRVDIDRLRFMLTMHQSSSPSYLLMASLDEARAIAQKDGKQLMKNLLEHIDDFHEKISYIEGVKIINKRFIGKYGVHDMDKTRLVIDMTDLGIRGIQLEELLRKNHHIQMEMSDINNIVAVCTIGNAGNDFKKLLIALKDIQRENKKSYKKIAMPPFLYTTPKMNITPREAVFRKKIEIDFEKSAGKISGEYIVPYPPGMPILCPGEEITEEMIVYIKYLKAMGINIIGSHDSRLKKINVIK</sequence>
<evidence type="ECO:0000256" key="2">
    <source>
        <dbReference type="ARBA" id="ARBA00010671"/>
    </source>
</evidence>
<dbReference type="SUPFAM" id="SSF53383">
    <property type="entry name" value="PLP-dependent transferases"/>
    <property type="match status" value="1"/>
</dbReference>
<dbReference type="Pfam" id="PF03711">
    <property type="entry name" value="OKR_DC_1_C"/>
    <property type="match status" value="1"/>
</dbReference>
<dbReference type="InterPro" id="IPR008286">
    <property type="entry name" value="Prn/Lys/Arg_de-COase_C"/>
</dbReference>
<comment type="cofactor">
    <cofactor evidence="1">
        <name>pyridoxal 5'-phosphate</name>
        <dbReference type="ChEBI" id="CHEBI:597326"/>
    </cofactor>
</comment>
<dbReference type="Proteomes" id="UP000294919">
    <property type="component" value="Unassembled WGS sequence"/>
</dbReference>
<evidence type="ECO:0000256" key="4">
    <source>
        <dbReference type="ARBA" id="ARBA00022898"/>
    </source>
</evidence>
<protein>
    <submittedName>
        <fullName evidence="8">Arginine decarboxylase</fullName>
    </submittedName>
</protein>
<keyword evidence="5" id="KW-0456">Lyase</keyword>
<dbReference type="EMBL" id="SLWV01000023">
    <property type="protein sequence ID" value="TCO71015.1"/>
    <property type="molecule type" value="Genomic_DNA"/>
</dbReference>
<dbReference type="Pfam" id="PF01276">
    <property type="entry name" value="OKR_DC_1"/>
    <property type="match status" value="1"/>
</dbReference>
<dbReference type="InterPro" id="IPR052357">
    <property type="entry name" value="Orn_Lys_Arg_decarboxylase-I"/>
</dbReference>
<feature type="domain" description="Orn/Lys/Arg decarboxylases family 1 pyridoxal-P attachment site" evidence="6">
    <location>
        <begin position="6"/>
        <end position="365"/>
    </location>
</feature>
<evidence type="ECO:0000256" key="1">
    <source>
        <dbReference type="ARBA" id="ARBA00001933"/>
    </source>
</evidence>
<reference evidence="8 9" key="1">
    <citation type="submission" date="2019-03" db="EMBL/GenBank/DDBJ databases">
        <title>Genomic Encyclopedia of Type Strains, Phase IV (KMG-IV): sequencing the most valuable type-strain genomes for metagenomic binning, comparative biology and taxonomic classification.</title>
        <authorList>
            <person name="Goeker M."/>
        </authorList>
    </citation>
    <scope>NUCLEOTIDE SEQUENCE [LARGE SCALE GENOMIC DNA]</scope>
    <source>
        <strain evidence="8 9">DSM 102940</strain>
    </source>
</reference>
<dbReference type="InterPro" id="IPR000310">
    <property type="entry name" value="Orn/Lys/Arg_deCO2ase_major_dom"/>
</dbReference>
<evidence type="ECO:0000256" key="5">
    <source>
        <dbReference type="ARBA" id="ARBA00023239"/>
    </source>
</evidence>
<dbReference type="AlphaFoldDB" id="A0A4R2KWE4"/>
<dbReference type="InterPro" id="IPR036633">
    <property type="entry name" value="Prn/Lys/Arg_de-COase_C_sf"/>
</dbReference>
<gene>
    <name evidence="8" type="ORF">EV214_1232</name>
</gene>
<dbReference type="PANTHER" id="PTHR43277:SF4">
    <property type="entry name" value="ARGININE DECARBOXYLASE"/>
    <property type="match status" value="1"/>
</dbReference>
<organism evidence="8 9">
    <name type="scientific">Marinisporobacter balticus</name>
    <dbReference type="NCBI Taxonomy" id="2018667"/>
    <lineage>
        <taxon>Bacteria</taxon>
        <taxon>Bacillati</taxon>
        <taxon>Bacillota</taxon>
        <taxon>Clostridia</taxon>
        <taxon>Peptostreptococcales</taxon>
        <taxon>Thermotaleaceae</taxon>
        <taxon>Marinisporobacter</taxon>
    </lineage>
</organism>
<comment type="caution">
    <text evidence="8">The sequence shown here is derived from an EMBL/GenBank/DDBJ whole genome shotgun (WGS) entry which is preliminary data.</text>
</comment>
<dbReference type="Gene3D" id="3.40.640.10">
    <property type="entry name" value="Type I PLP-dependent aspartate aminotransferase-like (Major domain)"/>
    <property type="match status" value="1"/>
</dbReference>
<comment type="similarity">
    <text evidence="2">Belongs to the Orn/Lys/Arg decarboxylase class-I family.</text>
</comment>
<evidence type="ECO:0000259" key="6">
    <source>
        <dbReference type="Pfam" id="PF01276"/>
    </source>
</evidence>
<dbReference type="SUPFAM" id="SSF55904">
    <property type="entry name" value="Ornithine decarboxylase C-terminal domain"/>
    <property type="match status" value="1"/>
</dbReference>
<evidence type="ECO:0000259" key="7">
    <source>
        <dbReference type="Pfam" id="PF03711"/>
    </source>
</evidence>
<keyword evidence="9" id="KW-1185">Reference proteome</keyword>
<dbReference type="Gene3D" id="3.90.100.10">
    <property type="entry name" value="Orn/Lys/Arg decarboxylase, C-terminal domain"/>
    <property type="match status" value="1"/>
</dbReference>
<dbReference type="OrthoDB" id="9815233at2"/>
<evidence type="ECO:0000256" key="3">
    <source>
        <dbReference type="ARBA" id="ARBA00022793"/>
    </source>
</evidence>
<dbReference type="GO" id="GO:0016831">
    <property type="term" value="F:carboxy-lyase activity"/>
    <property type="evidence" value="ECO:0007669"/>
    <property type="project" value="UniProtKB-KW"/>
</dbReference>
<name>A0A4R2KWE4_9FIRM</name>
<evidence type="ECO:0000313" key="9">
    <source>
        <dbReference type="Proteomes" id="UP000294919"/>
    </source>
</evidence>
<dbReference type="RefSeq" id="WP_132246743.1">
    <property type="nucleotide sequence ID" value="NZ_SLWV01000023.1"/>
</dbReference>
<dbReference type="InterPro" id="IPR015421">
    <property type="entry name" value="PyrdxlP-dep_Trfase_major"/>
</dbReference>
<keyword evidence="4" id="KW-0663">Pyridoxal phosphate</keyword>